<evidence type="ECO:0000313" key="3">
    <source>
        <dbReference type="Proteomes" id="UP000018004"/>
    </source>
</evidence>
<keyword evidence="3" id="KW-1185">Reference proteome</keyword>
<protein>
    <submittedName>
        <fullName evidence="2">Uncharacterized protein</fullName>
    </submittedName>
</protein>
<name>V6SNX0_9FLAO</name>
<accession>V6SNX0</accession>
<sequence length="271" mass="29568">MSDLATDNVIGSKQNIFLSDIPNEDLIAYLKLLLGNLTQDIEVWIEHRTTKGATNVKVGAGYKLPVIAPKAKTESETVVSHVPVPVPAPAPSVQQYAVQPVPASPEQYGLHGAQLMGVMLKAERLEDLKVAHAELKEDYKDLKQENRNLDNENRELKTKLSTAEAQKELAVMIVQKETKSFFDSEAISKLMDKAPELIGAFAGMKGGGAAEMATGLASANVSEVKQSFMQIVANNCSDEQVNYLGSIVYYMKNEDFINNLNALINSHAGQH</sequence>
<evidence type="ECO:0000313" key="2">
    <source>
        <dbReference type="EMBL" id="ESU28393.1"/>
    </source>
</evidence>
<dbReference type="Proteomes" id="UP000018004">
    <property type="component" value="Unassembled WGS sequence"/>
</dbReference>
<comment type="caution">
    <text evidence="2">The sequence shown here is derived from an EMBL/GenBank/DDBJ whole genome shotgun (WGS) entry which is preliminary data.</text>
</comment>
<dbReference type="eggNOG" id="ENOG502ZYFM">
    <property type="taxonomic scope" value="Bacteria"/>
</dbReference>
<organism evidence="2 3">
    <name type="scientific">Flavobacterium limnosediminis JC2902</name>
    <dbReference type="NCBI Taxonomy" id="1341181"/>
    <lineage>
        <taxon>Bacteria</taxon>
        <taxon>Pseudomonadati</taxon>
        <taxon>Bacteroidota</taxon>
        <taxon>Flavobacteriia</taxon>
        <taxon>Flavobacteriales</taxon>
        <taxon>Flavobacteriaceae</taxon>
        <taxon>Flavobacterium</taxon>
    </lineage>
</organism>
<feature type="coiled-coil region" evidence="1">
    <location>
        <begin position="125"/>
        <end position="166"/>
    </location>
</feature>
<proteinExistence type="predicted"/>
<gene>
    <name evidence="2" type="ORF">FLJC2902T_17490</name>
</gene>
<keyword evidence="1" id="KW-0175">Coiled coil</keyword>
<dbReference type="STRING" id="1341181.FLJC2902T_17490"/>
<evidence type="ECO:0000256" key="1">
    <source>
        <dbReference type="SAM" id="Coils"/>
    </source>
</evidence>
<dbReference type="PATRIC" id="fig|1341181.4.peg.1722"/>
<dbReference type="EMBL" id="AVGG01000007">
    <property type="protein sequence ID" value="ESU28393.1"/>
    <property type="molecule type" value="Genomic_DNA"/>
</dbReference>
<dbReference type="AlphaFoldDB" id="V6SNX0"/>
<reference evidence="2 3" key="1">
    <citation type="submission" date="2013-08" db="EMBL/GenBank/DDBJ databases">
        <title>Flavobacterium limnosediminis JC2902 genome sequencing.</title>
        <authorList>
            <person name="Lee K."/>
            <person name="Yi H."/>
            <person name="Park S."/>
            <person name="Chun J."/>
        </authorList>
    </citation>
    <scope>NUCLEOTIDE SEQUENCE [LARGE SCALE GENOMIC DNA]</scope>
    <source>
        <strain evidence="2 3">JC2902</strain>
    </source>
</reference>